<dbReference type="Proteomes" id="UP001172778">
    <property type="component" value="Unassembled WGS sequence"/>
</dbReference>
<dbReference type="EMBL" id="JARRAF010000020">
    <property type="protein sequence ID" value="MDK2125541.1"/>
    <property type="molecule type" value="Genomic_DNA"/>
</dbReference>
<organism evidence="4 5">
    <name type="scientific">Parachitinimonas caeni</name>
    <dbReference type="NCBI Taxonomy" id="3031301"/>
    <lineage>
        <taxon>Bacteria</taxon>
        <taxon>Pseudomonadati</taxon>
        <taxon>Pseudomonadota</taxon>
        <taxon>Betaproteobacteria</taxon>
        <taxon>Neisseriales</taxon>
        <taxon>Chitinibacteraceae</taxon>
        <taxon>Parachitinimonas</taxon>
    </lineage>
</organism>
<dbReference type="RefSeq" id="WP_284101853.1">
    <property type="nucleotide sequence ID" value="NZ_JARRAF010000020.1"/>
</dbReference>
<keyword evidence="1" id="KW-0808">Transferase</keyword>
<reference evidence="4" key="1">
    <citation type="submission" date="2023-03" db="EMBL/GenBank/DDBJ databases">
        <title>Chitinimonas shenzhenensis gen. nov., sp. nov., a novel member of family Burkholderiaceae isolated from activated sludge collected in Shen Zhen, China.</title>
        <authorList>
            <person name="Wang X."/>
        </authorList>
    </citation>
    <scope>NUCLEOTIDE SEQUENCE</scope>
    <source>
        <strain evidence="4">DQS-5</strain>
    </source>
</reference>
<proteinExistence type="predicted"/>
<feature type="domain" description="N-acetyltransferase" evidence="3">
    <location>
        <begin position="7"/>
        <end position="173"/>
    </location>
</feature>
<dbReference type="InterPro" id="IPR016181">
    <property type="entry name" value="Acyl_CoA_acyltransferase"/>
</dbReference>
<comment type="caution">
    <text evidence="4">The sequence shown here is derived from an EMBL/GenBank/DDBJ whole genome shotgun (WGS) entry which is preliminary data.</text>
</comment>
<evidence type="ECO:0000313" key="5">
    <source>
        <dbReference type="Proteomes" id="UP001172778"/>
    </source>
</evidence>
<dbReference type="CDD" id="cd04301">
    <property type="entry name" value="NAT_SF"/>
    <property type="match status" value="1"/>
</dbReference>
<dbReference type="Pfam" id="PF00583">
    <property type="entry name" value="Acetyltransf_1"/>
    <property type="match status" value="1"/>
</dbReference>
<dbReference type="PANTHER" id="PTHR43877">
    <property type="entry name" value="AMINOALKYLPHOSPHONATE N-ACETYLTRANSFERASE-RELATED-RELATED"/>
    <property type="match status" value="1"/>
</dbReference>
<evidence type="ECO:0000256" key="1">
    <source>
        <dbReference type="ARBA" id="ARBA00022679"/>
    </source>
</evidence>
<dbReference type="PROSITE" id="PS51186">
    <property type="entry name" value="GNAT"/>
    <property type="match status" value="1"/>
</dbReference>
<gene>
    <name evidence="4" type="ORF">PZA18_15915</name>
</gene>
<dbReference type="InterPro" id="IPR000182">
    <property type="entry name" value="GNAT_dom"/>
</dbReference>
<dbReference type="Gene3D" id="3.40.630.30">
    <property type="match status" value="1"/>
</dbReference>
<evidence type="ECO:0000313" key="4">
    <source>
        <dbReference type="EMBL" id="MDK2125541.1"/>
    </source>
</evidence>
<dbReference type="PANTHER" id="PTHR43877:SF1">
    <property type="entry name" value="ACETYLTRANSFERASE"/>
    <property type="match status" value="1"/>
</dbReference>
<evidence type="ECO:0000259" key="3">
    <source>
        <dbReference type="PROSITE" id="PS51186"/>
    </source>
</evidence>
<dbReference type="InterPro" id="IPR050832">
    <property type="entry name" value="Bact_Acetyltransf"/>
</dbReference>
<protein>
    <submittedName>
        <fullName evidence="4">GNAT family N-acetyltransferase</fullName>
    </submittedName>
</protein>
<sequence length="173" mass="19500">MLNNTSFQVRAAEERDADNLAALSIQVWLHTYAWHGIDSKISRYVLAEYTSENMARKIANPNGQILLVEKGDHLLGYAALLLDSPCPTMPDLNNELASLYIQTRFAGQGLGGQLLAASAAVFLQRSGNSKYWLTVNEKNQRARDFYQKHGFCEIGDDWFEMEGERFLNKILLA</sequence>
<name>A0ABT7DZP4_9NEIS</name>
<accession>A0ABT7DZP4</accession>
<evidence type="ECO:0000256" key="2">
    <source>
        <dbReference type="ARBA" id="ARBA00023315"/>
    </source>
</evidence>
<dbReference type="SUPFAM" id="SSF55729">
    <property type="entry name" value="Acyl-CoA N-acyltransferases (Nat)"/>
    <property type="match status" value="1"/>
</dbReference>
<keyword evidence="5" id="KW-1185">Reference proteome</keyword>
<keyword evidence="2" id="KW-0012">Acyltransferase</keyword>